<dbReference type="GO" id="GO:0005768">
    <property type="term" value="C:endosome"/>
    <property type="evidence" value="ECO:0007669"/>
    <property type="project" value="UniProtKB-SubCell"/>
</dbReference>
<feature type="compositionally biased region" description="Low complexity" evidence="7">
    <location>
        <begin position="1241"/>
        <end position="1261"/>
    </location>
</feature>
<dbReference type="InterPro" id="IPR038499">
    <property type="entry name" value="BRO1_sf"/>
</dbReference>
<proteinExistence type="predicted"/>
<reference evidence="9 10" key="1">
    <citation type="journal article" date="2019" name="Sci. Rep.">
        <title>Comparative genomics of chytrid fungi reveal insights into the obligate biotrophic and pathogenic lifestyle of Synchytrium endobioticum.</title>
        <authorList>
            <person name="van de Vossenberg B.T.L.H."/>
            <person name="Warris S."/>
            <person name="Nguyen H.D.T."/>
            <person name="van Gent-Pelzer M.P.E."/>
            <person name="Joly D.L."/>
            <person name="van de Geest H.C."/>
            <person name="Bonants P.J.M."/>
            <person name="Smith D.S."/>
            <person name="Levesque C.A."/>
            <person name="van der Lee T.A.J."/>
        </authorList>
    </citation>
    <scope>NUCLEOTIDE SEQUENCE [LARGE SCALE GENOMIC DNA]</scope>
    <source>
        <strain evidence="9 10">CBS 809.83</strain>
    </source>
</reference>
<feature type="compositionally biased region" description="Low complexity" evidence="7">
    <location>
        <begin position="926"/>
        <end position="944"/>
    </location>
</feature>
<dbReference type="PANTHER" id="PTHR23030">
    <property type="entry name" value="PCD6 INTERACTING PROTEIN-RELATED"/>
    <property type="match status" value="1"/>
</dbReference>
<feature type="compositionally biased region" description="Polar residues" evidence="7">
    <location>
        <begin position="1052"/>
        <end position="1069"/>
    </location>
</feature>
<feature type="compositionally biased region" description="Polar residues" evidence="7">
    <location>
        <begin position="1142"/>
        <end position="1162"/>
    </location>
</feature>
<sequence length="1413" mass="153852">MSQSPLLHIPTKRTDEVDLTGAFRNYIATVYQDDPDKYALEIATLYRLRQDTRGAGKDVTGRDILYRYYGQLELLDLRFPVDEKNVKVLFTWYDAFSQKATSQYSIAYEKACVIFNIAATCSSIGALQNRFEATGLKVAFNYFQAAAGLFLYINENFLHAPSLDLSRDSIKTLHDLMLGQAQECFLEKVLLEKKQGALVAKLAAQAAHVYQQVADGFVNEAIRAQIDRAWIELTKVKVKYFQALSLYHKSMQSETDGKYGESVAYLTSAEATAKDATKMGTAFAGSFPSFTVSAIAAPATSGSKGHTTAAAQALLEATKTNLNLITERKTVAIRDNDMIYHDAVPKVETLPSVEKLNAVKPTSFADICANGQADIQKIIGADIFQKLVPLAVHESASLYSEEKAKLLRAEQERVDSADGEFQATLESMNLVPTLEKLKRLSKSSTNRTDGMVVPDEIFRFASDVQASDTAGKRAEELLELLDGFKRKVREVLDEMGFSLDKEQHECEAMRAKFNELWSQEPSGQLTSRMREEIRQHRDSFEKAMGTDGVLQGNLEESKSIIDILRRPRDGIEASFAERLSTSGSAKRGSQIANLIDGTDDGSAGLGILNEQIMIEKMDGLLSRLRSLKKERSDLVEELKIKLHQDDISSLLLLNKNKEAHVFQAELSKFKPLQGRLSANLQAHSQFLRDLANDFNKLQTSSDTIRSIEVAEKNKMALVKEWEHSYQLWKEAKDGLNRGIQFYSSLGDLVESLRSSINDFVNRREQERAQLAKRLEESEAERRQNSLREQLQRLSVAPAANSPGTSGSPSLQSPRPQQSSAALVNEPVQPPGASPAQPFLPFDAPAPQQVLSNPASSPYTFPSTPTYDAGRPRTYAPQLPSSPPSSVGRPEVQPFAPPPPSPQAAQPQHYPFPTGPLAPMPPHATHHAPQGGSHHPAPAPGAYHPQTYAGPPVQNAAYGAGASSPSPTASHHSDGFPHQQVSSGAYLYQQPPPQQQQHAPQGLRPNPQVPQLQQQPTNFPAHQIPSYGGESSYARPQYGNTSGYAPAPGYTAGSPSVGASSPHGPSTSGYSAGPSFPPPRSSIDMQRPGAQSPQPYGGPPLPPKPFARNPSVDHGRNLQGQPLYGAPANPQGHPSYGAPPAPQGQSYQPTPGQAYQSAANPQSVHHPAPPGRQQGPPVHGEYRQSAAASQYQSGPGPQGPTPAPRPQAYQPFGGPIPAPQQQQGYGQHPQQGPGGYPPQQPARPQGNTYAPAPYAQQQPQAQGGPGAQYGPPKPQQYPPQHPQGQPQQQYQPPQHQQQQQYPPQQQQQAPGQHHGGPLPSQQQLYGQLPQQPQSQQPQYAAQPQGGYGPPQGQFAGNPPPPAQYAQPGPGQALQPGGPQIYYNPQQQQQQQQPQLQQHPTQNWNRGTSSGSLLD</sequence>
<dbReference type="PROSITE" id="PS51180">
    <property type="entry name" value="BRO1"/>
    <property type="match status" value="1"/>
</dbReference>
<evidence type="ECO:0000256" key="6">
    <source>
        <dbReference type="SAM" id="Coils"/>
    </source>
</evidence>
<keyword evidence="3" id="KW-0963">Cytoplasm</keyword>
<dbReference type="InterPro" id="IPR025304">
    <property type="entry name" value="ALIX_V_dom"/>
</dbReference>
<dbReference type="Proteomes" id="UP000318582">
    <property type="component" value="Unassembled WGS sequence"/>
</dbReference>
<dbReference type="EMBL" id="QEAQ01000020">
    <property type="protein sequence ID" value="TPX59948.1"/>
    <property type="molecule type" value="Genomic_DNA"/>
</dbReference>
<dbReference type="SMART" id="SM01041">
    <property type="entry name" value="BRO1"/>
    <property type="match status" value="1"/>
</dbReference>
<protein>
    <recommendedName>
        <fullName evidence="5">BRO domain-containing protein 1</fullName>
    </recommendedName>
</protein>
<dbReference type="Pfam" id="PF03097">
    <property type="entry name" value="BRO1"/>
    <property type="match status" value="1"/>
</dbReference>
<evidence type="ECO:0000256" key="7">
    <source>
        <dbReference type="SAM" id="MobiDB-lite"/>
    </source>
</evidence>
<evidence type="ECO:0000313" key="10">
    <source>
        <dbReference type="Proteomes" id="UP000318582"/>
    </source>
</evidence>
<evidence type="ECO:0000256" key="1">
    <source>
        <dbReference type="ARBA" id="ARBA00004177"/>
    </source>
</evidence>
<evidence type="ECO:0000259" key="8">
    <source>
        <dbReference type="PROSITE" id="PS51180"/>
    </source>
</evidence>
<feature type="compositionally biased region" description="Pro residues" evidence="7">
    <location>
        <begin position="1270"/>
        <end position="1280"/>
    </location>
</feature>
<feature type="compositionally biased region" description="Low complexity" evidence="7">
    <location>
        <begin position="1205"/>
        <end position="1230"/>
    </location>
</feature>
<dbReference type="Gene3D" id="1.20.120.560">
    <property type="entry name" value="alix/aip1 in complex with the ypdl late domain"/>
    <property type="match status" value="1"/>
</dbReference>
<dbReference type="Gene3D" id="1.25.40.280">
    <property type="entry name" value="alix/aip1 like domains"/>
    <property type="match status" value="1"/>
</dbReference>
<feature type="compositionally biased region" description="Pro residues" evidence="7">
    <location>
        <begin position="912"/>
        <end position="921"/>
    </location>
</feature>
<evidence type="ECO:0000256" key="5">
    <source>
        <dbReference type="ARBA" id="ARBA00041284"/>
    </source>
</evidence>
<evidence type="ECO:0000256" key="2">
    <source>
        <dbReference type="ARBA" id="ARBA00004496"/>
    </source>
</evidence>
<feature type="compositionally biased region" description="Low complexity" evidence="7">
    <location>
        <begin position="994"/>
        <end position="1015"/>
    </location>
</feature>
<dbReference type="Gene3D" id="1.20.140.50">
    <property type="entry name" value="alix/aip1 like domains"/>
    <property type="match status" value="1"/>
</dbReference>
<comment type="caution">
    <text evidence="9">The sequence shown here is derived from an EMBL/GenBank/DDBJ whole genome shotgun (WGS) entry which is preliminary data.</text>
</comment>
<dbReference type="CDD" id="cd09242">
    <property type="entry name" value="BRO1_ScBro1_like"/>
    <property type="match status" value="1"/>
</dbReference>
<feature type="compositionally biased region" description="Polar residues" evidence="7">
    <location>
        <begin position="848"/>
        <end position="865"/>
    </location>
</feature>
<organism evidence="9 10">
    <name type="scientific">Powellomyces hirtus</name>
    <dbReference type="NCBI Taxonomy" id="109895"/>
    <lineage>
        <taxon>Eukaryota</taxon>
        <taxon>Fungi</taxon>
        <taxon>Fungi incertae sedis</taxon>
        <taxon>Chytridiomycota</taxon>
        <taxon>Chytridiomycota incertae sedis</taxon>
        <taxon>Chytridiomycetes</taxon>
        <taxon>Spizellomycetales</taxon>
        <taxon>Powellomycetaceae</taxon>
        <taxon>Powellomyces</taxon>
    </lineage>
</organism>
<feature type="compositionally biased region" description="Low complexity" evidence="7">
    <location>
        <begin position="1281"/>
        <end position="1355"/>
    </location>
</feature>
<dbReference type="Pfam" id="PF13949">
    <property type="entry name" value="ALIX_LYPXL_bnd"/>
    <property type="match status" value="1"/>
</dbReference>
<feature type="compositionally biased region" description="Low complexity" evidence="7">
    <location>
        <begin position="955"/>
        <end position="969"/>
    </location>
</feature>
<dbReference type="InterPro" id="IPR004328">
    <property type="entry name" value="BRO1_dom"/>
</dbReference>
<feature type="domain" description="BRO1" evidence="8">
    <location>
        <begin position="5"/>
        <end position="421"/>
    </location>
</feature>
<dbReference type="PANTHER" id="PTHR23030:SF30">
    <property type="entry name" value="TYROSINE-PROTEIN PHOSPHATASE NON-RECEPTOR TYPE 23"/>
    <property type="match status" value="1"/>
</dbReference>
<keyword evidence="10" id="KW-1185">Reference proteome</keyword>
<feature type="compositionally biased region" description="Low complexity" evidence="7">
    <location>
        <begin position="1362"/>
        <end position="1400"/>
    </location>
</feature>
<name>A0A507E9V4_9FUNG</name>
<accession>A0A507E9V4</accession>
<evidence type="ECO:0000256" key="3">
    <source>
        <dbReference type="ARBA" id="ARBA00022490"/>
    </source>
</evidence>
<evidence type="ECO:0000256" key="4">
    <source>
        <dbReference type="ARBA" id="ARBA00022753"/>
    </source>
</evidence>
<feature type="compositionally biased region" description="Pro residues" evidence="7">
    <location>
        <begin position="1095"/>
        <end position="1104"/>
    </location>
</feature>
<keyword evidence="4" id="KW-0967">Endosome</keyword>
<gene>
    <name evidence="9" type="ORF">PhCBS80983_g02104</name>
</gene>
<feature type="compositionally biased region" description="Low complexity" evidence="7">
    <location>
        <begin position="805"/>
        <end position="819"/>
    </location>
</feature>
<feature type="compositionally biased region" description="Polar residues" evidence="7">
    <location>
        <begin position="1401"/>
        <end position="1413"/>
    </location>
</feature>
<feature type="coiled-coil region" evidence="6">
    <location>
        <begin position="617"/>
        <end position="644"/>
    </location>
</feature>
<dbReference type="STRING" id="109895.A0A507E9V4"/>
<comment type="subcellular location">
    <subcellularLocation>
        <location evidence="2">Cytoplasm</location>
    </subcellularLocation>
    <subcellularLocation>
        <location evidence="1">Endosome</location>
    </subcellularLocation>
</comment>
<keyword evidence="6" id="KW-0175">Coiled coil</keyword>
<dbReference type="GO" id="GO:0043328">
    <property type="term" value="P:protein transport to vacuole involved in ubiquitin-dependent protein catabolic process via the multivesicular body sorting pathway"/>
    <property type="evidence" value="ECO:0007669"/>
    <property type="project" value="TreeGrafter"/>
</dbReference>
<feature type="region of interest" description="Disordered" evidence="7">
    <location>
        <begin position="794"/>
        <end position="1413"/>
    </location>
</feature>
<evidence type="ECO:0000313" key="9">
    <source>
        <dbReference type="EMBL" id="TPX59948.1"/>
    </source>
</evidence>